<reference evidence="2" key="1">
    <citation type="journal article" date="2019" name="Int. J. Syst. Evol. Microbiol.">
        <title>The Global Catalogue of Microorganisms (GCM) 10K type strain sequencing project: providing services to taxonomists for standard genome sequencing and annotation.</title>
        <authorList>
            <consortium name="The Broad Institute Genomics Platform"/>
            <consortium name="The Broad Institute Genome Sequencing Center for Infectious Disease"/>
            <person name="Wu L."/>
            <person name="Ma J."/>
        </authorList>
    </citation>
    <scope>NUCLEOTIDE SEQUENCE [LARGE SCALE GENOMIC DNA]</scope>
    <source>
        <strain evidence="2">CCUG 62945</strain>
    </source>
</reference>
<evidence type="ECO:0000313" key="2">
    <source>
        <dbReference type="Proteomes" id="UP001596473"/>
    </source>
</evidence>
<proteinExistence type="predicted"/>
<protein>
    <submittedName>
        <fullName evidence="1">Uncharacterized protein</fullName>
    </submittedName>
</protein>
<keyword evidence="2" id="KW-1185">Reference proteome</keyword>
<dbReference type="RefSeq" id="WP_380189809.1">
    <property type="nucleotide sequence ID" value="NZ_JBHTBQ010000044.1"/>
</dbReference>
<gene>
    <name evidence="1" type="ORF">ACFQNF_19490</name>
</gene>
<dbReference type="EMBL" id="JBHTBQ010000044">
    <property type="protein sequence ID" value="MFC7422046.1"/>
    <property type="molecule type" value="Genomic_DNA"/>
</dbReference>
<organism evidence="1 2">
    <name type="scientific">Iodobacter arcticus</name>
    <dbReference type="NCBI Taxonomy" id="590593"/>
    <lineage>
        <taxon>Bacteria</taxon>
        <taxon>Pseudomonadati</taxon>
        <taxon>Pseudomonadota</taxon>
        <taxon>Betaproteobacteria</taxon>
        <taxon>Neisseriales</taxon>
        <taxon>Chitinibacteraceae</taxon>
        <taxon>Iodobacter</taxon>
    </lineage>
</organism>
<accession>A0ABW2R2L5</accession>
<name>A0ABW2R2L5_9NEIS</name>
<dbReference type="Proteomes" id="UP001596473">
    <property type="component" value="Unassembled WGS sequence"/>
</dbReference>
<evidence type="ECO:0000313" key="1">
    <source>
        <dbReference type="EMBL" id="MFC7422046.1"/>
    </source>
</evidence>
<sequence>MIEATVQRGAGDVLGKEIIDPLIGSVQAAISRGRAEIDASCSVRKLRLTTTYQACVRIGQLLDVKDSLRGHIARGKVVGIEHIASEGMLLSHLDVEIPA</sequence>
<comment type="caution">
    <text evidence="1">The sequence shown here is derived from an EMBL/GenBank/DDBJ whole genome shotgun (WGS) entry which is preliminary data.</text>
</comment>